<reference evidence="2 3" key="1">
    <citation type="submission" date="2016-11" db="EMBL/GenBank/DDBJ databases">
        <authorList>
            <person name="Jaros S."/>
            <person name="Januszkiewicz K."/>
            <person name="Wedrychowicz H."/>
        </authorList>
    </citation>
    <scope>NUCLEOTIDE SEQUENCE [LARGE SCALE GENOMIC DNA]</scope>
    <source>
        <strain evidence="2 3">DSM 15692</strain>
    </source>
</reference>
<feature type="transmembrane region" description="Helical" evidence="1">
    <location>
        <begin position="50"/>
        <end position="69"/>
    </location>
</feature>
<keyword evidence="1" id="KW-0812">Transmembrane</keyword>
<protein>
    <submittedName>
        <fullName evidence="2">Uncharacterized protein</fullName>
    </submittedName>
</protein>
<keyword evidence="3" id="KW-1185">Reference proteome</keyword>
<keyword evidence="1" id="KW-1133">Transmembrane helix</keyword>
<dbReference type="Proteomes" id="UP000184128">
    <property type="component" value="Unassembled WGS sequence"/>
</dbReference>
<name>A0A1M4SWD6_9LACT</name>
<keyword evidence="1" id="KW-0472">Membrane</keyword>
<evidence type="ECO:0000313" key="2">
    <source>
        <dbReference type="EMBL" id="SHE36526.1"/>
    </source>
</evidence>
<gene>
    <name evidence="2" type="ORF">SAMN02745249_00272</name>
</gene>
<organism evidence="2 3">
    <name type="scientific">Atopostipes suicloacalis DSM 15692</name>
    <dbReference type="NCBI Taxonomy" id="1121025"/>
    <lineage>
        <taxon>Bacteria</taxon>
        <taxon>Bacillati</taxon>
        <taxon>Bacillota</taxon>
        <taxon>Bacilli</taxon>
        <taxon>Lactobacillales</taxon>
        <taxon>Carnobacteriaceae</taxon>
        <taxon>Atopostipes</taxon>
    </lineage>
</organism>
<evidence type="ECO:0000256" key="1">
    <source>
        <dbReference type="SAM" id="Phobius"/>
    </source>
</evidence>
<feature type="transmembrane region" description="Helical" evidence="1">
    <location>
        <begin position="7"/>
        <end position="30"/>
    </location>
</feature>
<proteinExistence type="predicted"/>
<dbReference type="STRING" id="1121025.SAMN02745249_00272"/>
<sequence length="78" mass="8505">MKRRIIYGGVGAVIFLLIGAFIGFLLGTYIGGNYYPEFVFLTWKGYEAVGWIGIILGGIIGGLLGYGLGIRMTNRWGI</sequence>
<dbReference type="EMBL" id="FQUF01000004">
    <property type="protein sequence ID" value="SHE36526.1"/>
    <property type="molecule type" value="Genomic_DNA"/>
</dbReference>
<evidence type="ECO:0000313" key="3">
    <source>
        <dbReference type="Proteomes" id="UP000184128"/>
    </source>
</evidence>
<accession>A0A1M4SWD6</accession>
<dbReference type="RefSeq" id="WP_073295100.1">
    <property type="nucleotide sequence ID" value="NZ_FQUF01000004.1"/>
</dbReference>
<dbReference type="AlphaFoldDB" id="A0A1M4SWD6"/>